<organism evidence="1">
    <name type="scientific">Anguilla anguilla</name>
    <name type="common">European freshwater eel</name>
    <name type="synonym">Muraena anguilla</name>
    <dbReference type="NCBI Taxonomy" id="7936"/>
    <lineage>
        <taxon>Eukaryota</taxon>
        <taxon>Metazoa</taxon>
        <taxon>Chordata</taxon>
        <taxon>Craniata</taxon>
        <taxon>Vertebrata</taxon>
        <taxon>Euteleostomi</taxon>
        <taxon>Actinopterygii</taxon>
        <taxon>Neopterygii</taxon>
        <taxon>Teleostei</taxon>
        <taxon>Anguilliformes</taxon>
        <taxon>Anguillidae</taxon>
        <taxon>Anguilla</taxon>
    </lineage>
</organism>
<accession>A0A0E9PQI8</accession>
<protein>
    <submittedName>
        <fullName evidence="1">Uncharacterized protein</fullName>
    </submittedName>
</protein>
<dbReference type="AlphaFoldDB" id="A0A0E9PQI8"/>
<name>A0A0E9PQI8_ANGAN</name>
<reference evidence="1" key="2">
    <citation type="journal article" date="2015" name="Fish Shellfish Immunol.">
        <title>Early steps in the European eel (Anguilla anguilla)-Vibrio vulnificus interaction in the gills: Role of the RtxA13 toxin.</title>
        <authorList>
            <person name="Callol A."/>
            <person name="Pajuelo D."/>
            <person name="Ebbesson L."/>
            <person name="Teles M."/>
            <person name="MacKenzie S."/>
            <person name="Amaro C."/>
        </authorList>
    </citation>
    <scope>NUCLEOTIDE SEQUENCE</scope>
</reference>
<evidence type="ECO:0000313" key="1">
    <source>
        <dbReference type="EMBL" id="JAH06562.1"/>
    </source>
</evidence>
<sequence length="63" mass="7717">MYTHMDTHASFTHTHTHTRTRIHTLTRIHRHTHTDVDTHTRTIPLIRQMHWEYCATRQIPYSQ</sequence>
<dbReference type="EMBL" id="GBXM01102015">
    <property type="protein sequence ID" value="JAH06562.1"/>
    <property type="molecule type" value="Transcribed_RNA"/>
</dbReference>
<proteinExistence type="predicted"/>
<reference evidence="1" key="1">
    <citation type="submission" date="2014-11" db="EMBL/GenBank/DDBJ databases">
        <authorList>
            <person name="Amaro Gonzalez C."/>
        </authorList>
    </citation>
    <scope>NUCLEOTIDE SEQUENCE</scope>
</reference>